<evidence type="ECO:0000313" key="13">
    <source>
        <dbReference type="Proteomes" id="UP000825729"/>
    </source>
</evidence>
<keyword evidence="9" id="KW-0496">Mitochondrion</keyword>
<keyword evidence="4 11" id="KW-0812">Transmembrane</keyword>
<evidence type="ECO:0000256" key="2">
    <source>
        <dbReference type="ARBA" id="ARBA00008444"/>
    </source>
</evidence>
<dbReference type="Proteomes" id="UP000825729">
    <property type="component" value="Unassembled WGS sequence"/>
</dbReference>
<dbReference type="EMBL" id="JAINDJ010000004">
    <property type="protein sequence ID" value="KAG9448850.1"/>
    <property type="molecule type" value="Genomic_DNA"/>
</dbReference>
<evidence type="ECO:0000256" key="10">
    <source>
        <dbReference type="ARBA" id="ARBA00023136"/>
    </source>
</evidence>
<proteinExistence type="inferred from homology"/>
<evidence type="ECO:0000256" key="3">
    <source>
        <dbReference type="ARBA" id="ARBA00022448"/>
    </source>
</evidence>
<dbReference type="GO" id="GO:0030150">
    <property type="term" value="P:protein import into mitochondrial matrix"/>
    <property type="evidence" value="ECO:0007669"/>
    <property type="project" value="TreeGrafter"/>
</dbReference>
<keyword evidence="5" id="KW-0999">Mitochondrion inner membrane</keyword>
<evidence type="ECO:0000256" key="9">
    <source>
        <dbReference type="ARBA" id="ARBA00023128"/>
    </source>
</evidence>
<feature type="transmembrane region" description="Helical" evidence="11">
    <location>
        <begin position="140"/>
        <end position="162"/>
    </location>
</feature>
<evidence type="ECO:0000256" key="7">
    <source>
        <dbReference type="ARBA" id="ARBA00022989"/>
    </source>
</evidence>
<keyword evidence="6" id="KW-0653">Protein transport</keyword>
<reference evidence="12 13" key="1">
    <citation type="submission" date="2021-07" db="EMBL/GenBank/DDBJ databases">
        <title>The Aristolochia fimbriata genome: insights into angiosperm evolution, floral development and chemical biosynthesis.</title>
        <authorList>
            <person name="Jiao Y."/>
        </authorList>
    </citation>
    <scope>NUCLEOTIDE SEQUENCE [LARGE SCALE GENOMIC DNA]</scope>
    <source>
        <strain evidence="12">IBCAS-2021</strain>
        <tissue evidence="12">Leaf</tissue>
    </source>
</reference>
<dbReference type="GO" id="GO:0008320">
    <property type="term" value="F:protein transmembrane transporter activity"/>
    <property type="evidence" value="ECO:0007669"/>
    <property type="project" value="TreeGrafter"/>
</dbReference>
<keyword evidence="7 11" id="KW-1133">Transmembrane helix</keyword>
<feature type="transmembrane region" description="Helical" evidence="11">
    <location>
        <begin position="113"/>
        <end position="134"/>
    </location>
</feature>
<protein>
    <submittedName>
        <fullName evidence="12">Uncharacterized protein</fullName>
    </submittedName>
</protein>
<evidence type="ECO:0000313" key="12">
    <source>
        <dbReference type="EMBL" id="KAG9448850.1"/>
    </source>
</evidence>
<dbReference type="PANTHER" id="PTHR10485">
    <property type="entry name" value="MITOCHONDRIAL IMPORT INNER MEMBRANE TRANSLOCASE SUBUNIT TIM-17"/>
    <property type="match status" value="1"/>
</dbReference>
<comment type="similarity">
    <text evidence="2">Belongs to the Tim17/Tim22/Tim23 family.</text>
</comment>
<comment type="subcellular location">
    <subcellularLocation>
        <location evidence="1">Mitochondrion inner membrane</location>
        <topology evidence="1">Multi-pass membrane protein</topology>
    </subcellularLocation>
</comment>
<evidence type="ECO:0000256" key="5">
    <source>
        <dbReference type="ARBA" id="ARBA00022792"/>
    </source>
</evidence>
<gene>
    <name evidence="12" type="ORF">H6P81_008815</name>
</gene>
<evidence type="ECO:0000256" key="11">
    <source>
        <dbReference type="SAM" id="Phobius"/>
    </source>
</evidence>
<comment type="caution">
    <text evidence="12">The sequence shown here is derived from an EMBL/GenBank/DDBJ whole genome shotgun (WGS) entry which is preliminary data.</text>
</comment>
<keyword evidence="13" id="KW-1185">Reference proteome</keyword>
<evidence type="ECO:0000256" key="8">
    <source>
        <dbReference type="ARBA" id="ARBA00023010"/>
    </source>
</evidence>
<name>A0AAV7EJ30_ARIFI</name>
<dbReference type="GO" id="GO:0005744">
    <property type="term" value="C:TIM23 mitochondrial import inner membrane translocase complex"/>
    <property type="evidence" value="ECO:0007669"/>
    <property type="project" value="TreeGrafter"/>
</dbReference>
<dbReference type="AlphaFoldDB" id="A0AAV7EJ30"/>
<keyword evidence="10 11" id="KW-0472">Membrane</keyword>
<dbReference type="PANTHER" id="PTHR10485:SF0">
    <property type="entry name" value="AT05822P-RELATED"/>
    <property type="match status" value="1"/>
</dbReference>
<keyword evidence="8" id="KW-0811">Translocation</keyword>
<accession>A0AAV7EJ30</accession>
<evidence type="ECO:0000256" key="6">
    <source>
        <dbReference type="ARBA" id="ARBA00022927"/>
    </source>
</evidence>
<organism evidence="12 13">
    <name type="scientific">Aristolochia fimbriata</name>
    <name type="common">White veined hardy Dutchman's pipe vine</name>
    <dbReference type="NCBI Taxonomy" id="158543"/>
    <lineage>
        <taxon>Eukaryota</taxon>
        <taxon>Viridiplantae</taxon>
        <taxon>Streptophyta</taxon>
        <taxon>Embryophyta</taxon>
        <taxon>Tracheophyta</taxon>
        <taxon>Spermatophyta</taxon>
        <taxon>Magnoliopsida</taxon>
        <taxon>Magnoliidae</taxon>
        <taxon>Piperales</taxon>
        <taxon>Aristolochiaceae</taxon>
        <taxon>Aristolochia</taxon>
    </lineage>
</organism>
<sequence>MGRTLKTLFNESFLDQILYDTGFFFTTGVVGSSTWNFLKGVCNSPRGMRLVGGSQAVRMNALRSGGSMAVFGCLVNASECSMAYIRQKEDPWNSIIGNAAICGFHLRKEGFPAVTVAAALGAALTAAAICGFHLRQERFPAVTVAVALGAALSAAVDLAIIMTDKNEILQKKETSSRKYWQF</sequence>
<keyword evidence="3" id="KW-0813">Transport</keyword>
<evidence type="ECO:0000256" key="4">
    <source>
        <dbReference type="ARBA" id="ARBA00022692"/>
    </source>
</evidence>
<evidence type="ECO:0000256" key="1">
    <source>
        <dbReference type="ARBA" id="ARBA00004448"/>
    </source>
</evidence>
<dbReference type="Pfam" id="PF02466">
    <property type="entry name" value="Tim17"/>
    <property type="match status" value="1"/>
</dbReference>